<evidence type="ECO:0000313" key="12">
    <source>
        <dbReference type="EMBL" id="CAD8228464.1"/>
    </source>
</evidence>
<name>A0A7R9T9I3_9VIRI</name>
<dbReference type="AlphaFoldDB" id="A0A7R9T9I3"/>
<evidence type="ECO:0000256" key="9">
    <source>
        <dbReference type="SAM" id="MobiDB-lite"/>
    </source>
</evidence>
<protein>
    <recommendedName>
        <fullName evidence="11">ABC transporter domain-containing protein</fullName>
    </recommendedName>
</protein>
<evidence type="ECO:0000256" key="6">
    <source>
        <dbReference type="ARBA" id="ARBA00022840"/>
    </source>
</evidence>
<feature type="transmembrane region" description="Helical" evidence="10">
    <location>
        <begin position="424"/>
        <end position="442"/>
    </location>
</feature>
<keyword evidence="6" id="KW-0067">ATP-binding</keyword>
<evidence type="ECO:0000256" key="2">
    <source>
        <dbReference type="ARBA" id="ARBA00005814"/>
    </source>
</evidence>
<evidence type="ECO:0000259" key="11">
    <source>
        <dbReference type="PROSITE" id="PS50893"/>
    </source>
</evidence>
<dbReference type="GO" id="GO:0016020">
    <property type="term" value="C:membrane"/>
    <property type="evidence" value="ECO:0007669"/>
    <property type="project" value="UniProtKB-SubCell"/>
</dbReference>
<gene>
    <name evidence="12" type="ORF">PCOL08062_LOCUS519</name>
</gene>
<feature type="transmembrane region" description="Helical" evidence="10">
    <location>
        <begin position="454"/>
        <end position="477"/>
    </location>
</feature>
<dbReference type="GO" id="GO:0016887">
    <property type="term" value="F:ATP hydrolysis activity"/>
    <property type="evidence" value="ECO:0007669"/>
    <property type="project" value="InterPro"/>
</dbReference>
<evidence type="ECO:0000256" key="5">
    <source>
        <dbReference type="ARBA" id="ARBA00022741"/>
    </source>
</evidence>
<evidence type="ECO:0000256" key="7">
    <source>
        <dbReference type="ARBA" id="ARBA00022989"/>
    </source>
</evidence>
<evidence type="ECO:0000256" key="8">
    <source>
        <dbReference type="ARBA" id="ARBA00023136"/>
    </source>
</evidence>
<dbReference type="InterPro" id="IPR003439">
    <property type="entry name" value="ABC_transporter-like_ATP-bd"/>
</dbReference>
<dbReference type="PANTHER" id="PTHR48042:SF11">
    <property type="entry name" value="ABC TRANSPORTER G FAMILY MEMBER 11"/>
    <property type="match status" value="1"/>
</dbReference>
<feature type="region of interest" description="Disordered" evidence="9">
    <location>
        <begin position="1"/>
        <end position="52"/>
    </location>
</feature>
<keyword evidence="3" id="KW-0813">Transport</keyword>
<reference evidence="12" key="1">
    <citation type="submission" date="2021-01" db="EMBL/GenBank/DDBJ databases">
        <authorList>
            <person name="Corre E."/>
            <person name="Pelletier E."/>
            <person name="Niang G."/>
            <person name="Scheremetjew M."/>
            <person name="Finn R."/>
            <person name="Kale V."/>
            <person name="Holt S."/>
            <person name="Cochrane G."/>
            <person name="Meng A."/>
            <person name="Brown T."/>
            <person name="Cohen L."/>
        </authorList>
    </citation>
    <scope>NUCLEOTIDE SEQUENCE</scope>
    <source>
        <strain evidence="12">CCMP1413</strain>
    </source>
</reference>
<feature type="compositionally biased region" description="Gly residues" evidence="9">
    <location>
        <begin position="30"/>
        <end position="44"/>
    </location>
</feature>
<dbReference type="EMBL" id="HBDZ01000664">
    <property type="protein sequence ID" value="CAD8228464.1"/>
    <property type="molecule type" value="Transcribed_RNA"/>
</dbReference>
<dbReference type="Gene3D" id="3.40.50.300">
    <property type="entry name" value="P-loop containing nucleotide triphosphate hydrolases"/>
    <property type="match status" value="1"/>
</dbReference>
<dbReference type="GO" id="GO:0005524">
    <property type="term" value="F:ATP binding"/>
    <property type="evidence" value="ECO:0007669"/>
    <property type="project" value="UniProtKB-KW"/>
</dbReference>
<feature type="transmembrane region" description="Helical" evidence="10">
    <location>
        <begin position="560"/>
        <end position="585"/>
    </location>
</feature>
<dbReference type="InterPro" id="IPR013525">
    <property type="entry name" value="ABC2_TM"/>
</dbReference>
<keyword evidence="8 10" id="KW-0472">Membrane</keyword>
<keyword evidence="4 10" id="KW-0812">Transmembrane</keyword>
<dbReference type="Pfam" id="PF01061">
    <property type="entry name" value="ABC2_membrane"/>
    <property type="match status" value="1"/>
</dbReference>
<dbReference type="PROSITE" id="PS00211">
    <property type="entry name" value="ABC_TRANSPORTER_1"/>
    <property type="match status" value="1"/>
</dbReference>
<comment type="similarity">
    <text evidence="2">Belongs to the ABC transporter superfamily. ABCG family. Eye pigment precursor importer (TC 3.A.1.204) subfamily.</text>
</comment>
<evidence type="ECO:0000256" key="3">
    <source>
        <dbReference type="ARBA" id="ARBA00022448"/>
    </source>
</evidence>
<dbReference type="GO" id="GO:0140359">
    <property type="term" value="F:ABC-type transporter activity"/>
    <property type="evidence" value="ECO:0007669"/>
    <property type="project" value="InterPro"/>
</dbReference>
<organism evidence="12">
    <name type="scientific">Prasinoderma coloniale</name>
    <dbReference type="NCBI Taxonomy" id="156133"/>
    <lineage>
        <taxon>Eukaryota</taxon>
        <taxon>Viridiplantae</taxon>
        <taxon>Prasinodermophyta</taxon>
        <taxon>Prasinodermophyceae</taxon>
        <taxon>Prasinodermales</taxon>
        <taxon>Prasinodermaceae</taxon>
        <taxon>Prasinoderma</taxon>
    </lineage>
</organism>
<comment type="subcellular location">
    <subcellularLocation>
        <location evidence="1">Membrane</location>
        <topology evidence="1">Multi-pass membrane protein</topology>
    </subcellularLocation>
</comment>
<feature type="transmembrane region" description="Helical" evidence="10">
    <location>
        <begin position="498"/>
        <end position="524"/>
    </location>
</feature>
<dbReference type="SMART" id="SM00382">
    <property type="entry name" value="AAA"/>
    <property type="match status" value="1"/>
</dbReference>
<proteinExistence type="inferred from homology"/>
<keyword evidence="5" id="KW-0547">Nucleotide-binding</keyword>
<accession>A0A7R9T9I3</accession>
<dbReference type="InterPro" id="IPR027417">
    <property type="entry name" value="P-loop_NTPase"/>
</dbReference>
<dbReference type="Pfam" id="PF00005">
    <property type="entry name" value="ABC_tran"/>
    <property type="match status" value="1"/>
</dbReference>
<keyword evidence="7 10" id="KW-1133">Transmembrane helix</keyword>
<evidence type="ECO:0000256" key="4">
    <source>
        <dbReference type="ARBA" id="ARBA00022692"/>
    </source>
</evidence>
<evidence type="ECO:0000256" key="1">
    <source>
        <dbReference type="ARBA" id="ARBA00004141"/>
    </source>
</evidence>
<dbReference type="InterPro" id="IPR017871">
    <property type="entry name" value="ABC_transporter-like_CS"/>
</dbReference>
<feature type="transmembrane region" description="Helical" evidence="10">
    <location>
        <begin position="530"/>
        <end position="553"/>
    </location>
</feature>
<dbReference type="PROSITE" id="PS50893">
    <property type="entry name" value="ABC_TRANSPORTER_2"/>
    <property type="match status" value="1"/>
</dbReference>
<dbReference type="SUPFAM" id="SSF52540">
    <property type="entry name" value="P-loop containing nucleoside triphosphate hydrolases"/>
    <property type="match status" value="1"/>
</dbReference>
<dbReference type="PANTHER" id="PTHR48042">
    <property type="entry name" value="ABC TRANSPORTER G FAMILY MEMBER 11"/>
    <property type="match status" value="1"/>
</dbReference>
<dbReference type="InterPro" id="IPR003593">
    <property type="entry name" value="AAA+_ATPase"/>
</dbReference>
<evidence type="ECO:0000256" key="10">
    <source>
        <dbReference type="SAM" id="Phobius"/>
    </source>
</evidence>
<feature type="transmembrane region" description="Helical" evidence="10">
    <location>
        <begin position="662"/>
        <end position="681"/>
    </location>
</feature>
<feature type="domain" description="ABC transporter" evidence="11">
    <location>
        <begin position="79"/>
        <end position="321"/>
    </location>
</feature>
<sequence length="686" mass="73515">MASGDDGGTHVIELGTVGGGSDHGAIAPSGAGGRGGSTPTGGDGAPVAVSASSSATSFDGNGVAHRCGSQSLSAGGAWLRFRDISFGVHTPDGGYKRILDGVSGAAKPGCVLFLMGPSGAGKSSLLDALADRVKLRVTGGVTVDGEPKDELTFKTVAKYVQQDDVLSAALTTHETLLYYARMYCPWDEAEARERARAAMGAMGLDDQADTKIGGLLFRGLSGGQKRRVSVGVQLVARPRIIFLDEPTSGLDSAAALHVVRSLNEVAKTLGTTTVLTIHQPGEKVFDLSNGLLLLSGGRTAYFGLTANAVDHFTGLGHKVPPLTSGAEWMLDLVDTSFQEHETVDEILDAYDSSEAKHLLDAVLSTGKGDAVDTALKESEARGFQAPLWTLLTAGSSSDSSILWQTVVLSRLMLVNVVRNPAYMWLRFAMYIALGIMIGTVWLQIGTQADDIQDIVNVLFFIAAFKVFMSISVLPAYLEDKLIFIRDRANGTYGVAAYNVANAIVSLPFLFLLSLICSSITYWLIGLNSDVNAFFFFVWNLFISFACAEALMFVVASIVPFFVVGIAVGAFIYGTFMVVQGFFITLDKIGWWWRWLHWVGFHSYSFASFMTNEFEGASFACTQSSTLSFCEPGQESVPGDDVLTLYDIGAGVPGRDIWGNSGVLIAMTVLYRLIAAAWQWWFHVGKK</sequence>
<dbReference type="InterPro" id="IPR052215">
    <property type="entry name" value="Plant_ABCG"/>
</dbReference>